<comment type="caution">
    <text evidence="6">The sequence shown here is derived from an EMBL/GenBank/DDBJ whole genome shotgun (WGS) entry which is preliminary data.</text>
</comment>
<evidence type="ECO:0000256" key="4">
    <source>
        <dbReference type="ARBA" id="ARBA00023163"/>
    </source>
</evidence>
<comment type="subcellular location">
    <subcellularLocation>
        <location evidence="1">Nucleus</location>
    </subcellularLocation>
</comment>
<evidence type="ECO:0000313" key="6">
    <source>
        <dbReference type="EMBL" id="KAK1356566.1"/>
    </source>
</evidence>
<dbReference type="SUPFAM" id="SSF101936">
    <property type="entry name" value="DNA-binding pseudobarrel domain"/>
    <property type="match status" value="1"/>
</dbReference>
<accession>A0AAD8M0W6</accession>
<gene>
    <name evidence="6" type="ORF">POM88_049822</name>
</gene>
<reference evidence="6" key="2">
    <citation type="submission" date="2023-05" db="EMBL/GenBank/DDBJ databases">
        <authorList>
            <person name="Schelkunov M.I."/>
        </authorList>
    </citation>
    <scope>NUCLEOTIDE SEQUENCE</scope>
    <source>
        <strain evidence="6">Hsosn_3</strain>
        <tissue evidence="6">Leaf</tissue>
    </source>
</reference>
<evidence type="ECO:0000256" key="3">
    <source>
        <dbReference type="ARBA" id="ARBA00023125"/>
    </source>
</evidence>
<evidence type="ECO:0000313" key="7">
    <source>
        <dbReference type="Proteomes" id="UP001237642"/>
    </source>
</evidence>
<keyword evidence="2" id="KW-0805">Transcription regulation</keyword>
<evidence type="ECO:0000256" key="1">
    <source>
        <dbReference type="ARBA" id="ARBA00004123"/>
    </source>
</evidence>
<keyword evidence="3" id="KW-0238">DNA-binding</keyword>
<keyword evidence="4" id="KW-0804">Transcription</keyword>
<keyword evidence="5" id="KW-0539">Nucleus</keyword>
<dbReference type="EMBL" id="JAUIZM010000011">
    <property type="protein sequence ID" value="KAK1356566.1"/>
    <property type="molecule type" value="Genomic_DNA"/>
</dbReference>
<dbReference type="Proteomes" id="UP001237642">
    <property type="component" value="Unassembled WGS sequence"/>
</dbReference>
<dbReference type="GO" id="GO:0005634">
    <property type="term" value="C:nucleus"/>
    <property type="evidence" value="ECO:0007669"/>
    <property type="project" value="UniProtKB-SubCell"/>
</dbReference>
<evidence type="ECO:0000256" key="5">
    <source>
        <dbReference type="ARBA" id="ARBA00023242"/>
    </source>
</evidence>
<evidence type="ECO:0000256" key="2">
    <source>
        <dbReference type="ARBA" id="ARBA00023015"/>
    </source>
</evidence>
<keyword evidence="7" id="KW-1185">Reference proteome</keyword>
<reference evidence="6" key="1">
    <citation type="submission" date="2023-02" db="EMBL/GenBank/DDBJ databases">
        <title>Genome of toxic invasive species Heracleum sosnowskyi carries increased number of genes despite the absence of recent whole-genome duplications.</title>
        <authorList>
            <person name="Schelkunov M."/>
            <person name="Shtratnikova V."/>
            <person name="Makarenko M."/>
            <person name="Klepikova A."/>
            <person name="Omelchenko D."/>
            <person name="Novikova G."/>
            <person name="Obukhova E."/>
            <person name="Bogdanov V."/>
            <person name="Penin A."/>
            <person name="Logacheva M."/>
        </authorList>
    </citation>
    <scope>NUCLEOTIDE SEQUENCE</scope>
    <source>
        <strain evidence="6">Hsosn_3</strain>
        <tissue evidence="6">Leaf</tissue>
    </source>
</reference>
<name>A0AAD8M0W6_9APIA</name>
<dbReference type="GO" id="GO:0003677">
    <property type="term" value="F:DNA binding"/>
    <property type="evidence" value="ECO:0007669"/>
    <property type="project" value="UniProtKB-KW"/>
</dbReference>
<dbReference type="AlphaFoldDB" id="A0AAD8M0W6"/>
<organism evidence="6 7">
    <name type="scientific">Heracleum sosnowskyi</name>
    <dbReference type="NCBI Taxonomy" id="360622"/>
    <lineage>
        <taxon>Eukaryota</taxon>
        <taxon>Viridiplantae</taxon>
        <taxon>Streptophyta</taxon>
        <taxon>Embryophyta</taxon>
        <taxon>Tracheophyta</taxon>
        <taxon>Spermatophyta</taxon>
        <taxon>Magnoliopsida</taxon>
        <taxon>eudicotyledons</taxon>
        <taxon>Gunneridae</taxon>
        <taxon>Pentapetalae</taxon>
        <taxon>asterids</taxon>
        <taxon>campanulids</taxon>
        <taxon>Apiales</taxon>
        <taxon>Apiaceae</taxon>
        <taxon>Apioideae</taxon>
        <taxon>apioid superclade</taxon>
        <taxon>Tordylieae</taxon>
        <taxon>Tordyliinae</taxon>
        <taxon>Heracleum</taxon>
    </lineage>
</organism>
<protein>
    <submittedName>
        <fullName evidence="6">Uncharacterized protein</fullName>
    </submittedName>
</protein>
<sequence>MMAHLNLRSNEIMIFTINKSAVMHRRIYQKYGKEIEYSINDLRFKENEESNWFWDVDLNSDSDSKTGVGMKFLLSLTGRALEMGEMIVPKSFYKRFVMVIPASITFELRNGEVYHGNYVADEKKVIGLKYLHRRDTLLFTYVGNGRFELVIFDNLKVEKYFAVSEAQSDADVEMEAQLSLQLEHNEISLKLEEDEISEEQTDDPVEEQIMNEADMDEEEMDHIVQEFTVSLTVSNVNHSSHGVVSLSS</sequence>
<dbReference type="InterPro" id="IPR015300">
    <property type="entry name" value="DNA-bd_pseudobarrel_sf"/>
</dbReference>
<proteinExistence type="predicted"/>